<organism evidence="7 8">
    <name type="scientific">Deinandra increscens subsp. villosa</name>
    <dbReference type="NCBI Taxonomy" id="3103831"/>
    <lineage>
        <taxon>Eukaryota</taxon>
        <taxon>Viridiplantae</taxon>
        <taxon>Streptophyta</taxon>
        <taxon>Embryophyta</taxon>
        <taxon>Tracheophyta</taxon>
        <taxon>Spermatophyta</taxon>
        <taxon>Magnoliopsida</taxon>
        <taxon>eudicotyledons</taxon>
        <taxon>Gunneridae</taxon>
        <taxon>Pentapetalae</taxon>
        <taxon>asterids</taxon>
        <taxon>campanulids</taxon>
        <taxon>Asterales</taxon>
        <taxon>Asteraceae</taxon>
        <taxon>Asteroideae</taxon>
        <taxon>Heliantheae alliance</taxon>
        <taxon>Madieae</taxon>
        <taxon>Madiinae</taxon>
        <taxon>Deinandra</taxon>
    </lineage>
</organism>
<dbReference type="SMART" id="SM00575">
    <property type="entry name" value="ZnF_PMZ"/>
    <property type="match status" value="1"/>
</dbReference>
<evidence type="ECO:0000256" key="1">
    <source>
        <dbReference type="ARBA" id="ARBA00022723"/>
    </source>
</evidence>
<name>A0AAP0CRJ6_9ASTR</name>
<dbReference type="GO" id="GO:0008270">
    <property type="term" value="F:zinc ion binding"/>
    <property type="evidence" value="ECO:0007669"/>
    <property type="project" value="UniProtKB-KW"/>
</dbReference>
<dbReference type="PANTHER" id="PTHR47718:SF12">
    <property type="entry name" value="PROTEIN FAR1-RELATED SEQUENCE"/>
    <property type="match status" value="1"/>
</dbReference>
<dbReference type="Pfam" id="PF10551">
    <property type="entry name" value="MULE"/>
    <property type="match status" value="1"/>
</dbReference>
<reference evidence="7 8" key="1">
    <citation type="submission" date="2024-04" db="EMBL/GenBank/DDBJ databases">
        <title>The reference genome of an endangered Asteraceae, Deinandra increscens subsp. villosa, native to the Central Coast of California.</title>
        <authorList>
            <person name="Guilliams M."/>
            <person name="Hasenstab-Lehman K."/>
            <person name="Meyer R."/>
            <person name="Mcevoy S."/>
        </authorList>
    </citation>
    <scope>NUCLEOTIDE SEQUENCE [LARGE SCALE GENOMIC DNA]</scope>
    <source>
        <tissue evidence="7">Leaf</tissue>
    </source>
</reference>
<evidence type="ECO:0000256" key="4">
    <source>
        <dbReference type="PROSITE-ProRule" id="PRU00325"/>
    </source>
</evidence>
<comment type="caution">
    <text evidence="7">The sequence shown here is derived from an EMBL/GenBank/DDBJ whole genome shotgun (WGS) entry which is preliminary data.</text>
</comment>
<evidence type="ECO:0000313" key="7">
    <source>
        <dbReference type="EMBL" id="KAK9058952.1"/>
    </source>
</evidence>
<dbReference type="PANTHER" id="PTHR47718">
    <property type="entry name" value="OS01G0519700 PROTEIN"/>
    <property type="match status" value="1"/>
</dbReference>
<evidence type="ECO:0000256" key="3">
    <source>
        <dbReference type="ARBA" id="ARBA00022833"/>
    </source>
</evidence>
<dbReference type="EMBL" id="JBCNJP010000021">
    <property type="protein sequence ID" value="KAK9058952.1"/>
    <property type="molecule type" value="Genomic_DNA"/>
</dbReference>
<dbReference type="Proteomes" id="UP001408789">
    <property type="component" value="Unassembled WGS sequence"/>
</dbReference>
<gene>
    <name evidence="7" type="ORF">SSX86_021569</name>
</gene>
<evidence type="ECO:0000256" key="5">
    <source>
        <dbReference type="SAM" id="MobiDB-lite"/>
    </source>
</evidence>
<dbReference type="InterPro" id="IPR018289">
    <property type="entry name" value="MULE_transposase_dom"/>
</dbReference>
<dbReference type="InterPro" id="IPR006564">
    <property type="entry name" value="Znf_PMZ"/>
</dbReference>
<keyword evidence="8" id="KW-1185">Reference proteome</keyword>
<accession>A0AAP0CRJ6</accession>
<sequence length="928" mass="104635">MVFRVDYVGDCLSNSGLSIEEEDDGWSLVFEFWVWQEGKWLGSICSGDKGIEVSIWVDVMFLDPVQTKRCSEPYTGVKPPSLVDLTSPENPRSELTRETAADCIGPRRRTPHTCPPDGARSSVFAAYDGTKYWKPDVDPSYIPVLGSVYDSWEHVTNMYDAYAAKAGFSTRLGTHRKINDVTRHRYILCNRAGKPKLQSFNSMNPEPVSASKTSRSSLTDCGACIRSKFDPETQKYTLYTFVEAHNHELIGPEFMDFSSKRRMLDFSTQQFIHQLSLNKIGASVAHNVQCSLKGGHHNVRGTKTEFKNFARAIRIFIGDRDAKLVLDTLEERTKNLHNFFYESLIVGNELKSLFWADDVSRCNYEVFGEVLAFDATYKTNQYCMIFVPFTGVDHHKKCVTFGAGLISDETIESYTWLLQCFLKAHVTQPRLVLTDQDGSMKSAIEAVFYQSSHRLCMWHIMRKLPSKIEDDAVDNAALRKSIHKLVWNLIIKPCDFEEKWQLLMAEYGLAGHDWLTTMYNMRGDWIPAYFRDLPMCCLMKTTSICESSNAFFKVNSSGGNTLLQFLMCFDTAIDAQRNNQRKLEFDTNTTVPEIHTRLPIERHAASLYTITIFKEVQKEIERSLYQCSGGLTRTVGTTKIYTIAHANRKFVTVNEFEVSIDLAAKTVSCSCLCFTRIGFLCRHIFYVFRCNQVNKIPQKYMSARWARNALPSRVYDIANRYSVDTSESGVLRTEIMGIVSQCTDRLRRQPDQLAEYLSKLKELKKHIFSEVAYDPSQERTSAVISDILRQPEFGTSSFVPTQGIRNKGCGTDKRLIGPGEKAIEAFKKGPRLCKKCNKYVYDHDSRNCDKVRRATEIAAAAAAAAAAASAVASADPFDTHVHQAVDSANQPCVDDGAPVVPPNAPPVRRQPTRAAKRSSGRAAGSPAT</sequence>
<feature type="region of interest" description="Disordered" evidence="5">
    <location>
        <begin position="889"/>
        <end position="928"/>
    </location>
</feature>
<feature type="compositionally biased region" description="Basic residues" evidence="5">
    <location>
        <begin position="910"/>
        <end position="919"/>
    </location>
</feature>
<keyword evidence="3" id="KW-0862">Zinc</keyword>
<proteinExistence type="predicted"/>
<keyword evidence="1" id="KW-0479">Metal-binding</keyword>
<dbReference type="InterPro" id="IPR007527">
    <property type="entry name" value="Znf_SWIM"/>
</dbReference>
<keyword evidence="2 4" id="KW-0863">Zinc-finger</keyword>
<evidence type="ECO:0000256" key="2">
    <source>
        <dbReference type="ARBA" id="ARBA00022771"/>
    </source>
</evidence>
<protein>
    <recommendedName>
        <fullName evidence="6">SWIM-type domain-containing protein</fullName>
    </recommendedName>
</protein>
<evidence type="ECO:0000313" key="8">
    <source>
        <dbReference type="Proteomes" id="UP001408789"/>
    </source>
</evidence>
<feature type="domain" description="SWIM-type" evidence="6">
    <location>
        <begin position="656"/>
        <end position="692"/>
    </location>
</feature>
<evidence type="ECO:0000259" key="6">
    <source>
        <dbReference type="PROSITE" id="PS50966"/>
    </source>
</evidence>
<dbReference type="AlphaFoldDB" id="A0AAP0CRJ6"/>
<dbReference type="InterPro" id="IPR004330">
    <property type="entry name" value="FAR1_DNA_bnd_dom"/>
</dbReference>
<dbReference type="PROSITE" id="PS50966">
    <property type="entry name" value="ZF_SWIM"/>
    <property type="match status" value="1"/>
</dbReference>
<dbReference type="Pfam" id="PF03101">
    <property type="entry name" value="FAR1"/>
    <property type="match status" value="1"/>
</dbReference>